<protein>
    <submittedName>
        <fullName evidence="3">FAD binding domain protein</fullName>
    </submittedName>
</protein>
<dbReference type="InterPro" id="IPR050432">
    <property type="entry name" value="FAD-linked_Oxidoreductases_BP"/>
</dbReference>
<dbReference type="InterPro" id="IPR006094">
    <property type="entry name" value="Oxid_FAD_bind_N"/>
</dbReference>
<dbReference type="GO" id="GO:0071949">
    <property type="term" value="F:FAD binding"/>
    <property type="evidence" value="ECO:0007669"/>
    <property type="project" value="InterPro"/>
</dbReference>
<evidence type="ECO:0000256" key="2">
    <source>
        <dbReference type="ARBA" id="ARBA00023002"/>
    </source>
</evidence>
<dbReference type="EMBL" id="BCWF01000038">
    <property type="protein sequence ID" value="GAT31093.1"/>
    <property type="molecule type" value="Genomic_DNA"/>
</dbReference>
<dbReference type="Pfam" id="PF08031">
    <property type="entry name" value="BBE"/>
    <property type="match status" value="1"/>
</dbReference>
<dbReference type="AlphaFoldDB" id="A0A146G2H2"/>
<gene>
    <name evidence="3" type="ORF">RIB2604_03900290</name>
</gene>
<dbReference type="Gene3D" id="3.30.465.10">
    <property type="match status" value="2"/>
</dbReference>
<dbReference type="GO" id="GO:0016491">
    <property type="term" value="F:oxidoreductase activity"/>
    <property type="evidence" value="ECO:0007669"/>
    <property type="project" value="UniProtKB-KW"/>
</dbReference>
<accession>A0A146G2H2</accession>
<dbReference type="InterPro" id="IPR016169">
    <property type="entry name" value="FAD-bd_PCMH_sub2"/>
</dbReference>
<evidence type="ECO:0000313" key="4">
    <source>
        <dbReference type="Proteomes" id="UP000075230"/>
    </source>
</evidence>
<comment type="caution">
    <text evidence="3">The sequence shown here is derived from an EMBL/GenBank/DDBJ whole genome shotgun (WGS) entry which is preliminary data.</text>
</comment>
<reference evidence="3 4" key="1">
    <citation type="journal article" date="2016" name="DNA Res.">
        <title>Genome sequence of Aspergillus luchuensis NBRC 4314.</title>
        <authorList>
            <person name="Yamada O."/>
            <person name="Machida M."/>
            <person name="Hosoyama A."/>
            <person name="Goto M."/>
            <person name="Takahashi T."/>
            <person name="Futagami T."/>
            <person name="Yamagata Y."/>
            <person name="Takeuchi M."/>
            <person name="Kobayashi T."/>
            <person name="Koike H."/>
            <person name="Abe K."/>
            <person name="Asai K."/>
            <person name="Arita M."/>
            <person name="Fujita N."/>
            <person name="Fukuda K."/>
            <person name="Higa K."/>
            <person name="Horikawa H."/>
            <person name="Ishikawa T."/>
            <person name="Jinno K."/>
            <person name="Kato Y."/>
            <person name="Kirimura K."/>
            <person name="Mizutani O."/>
            <person name="Nakasone K."/>
            <person name="Sano M."/>
            <person name="Shiraishi Y."/>
            <person name="Tsukahara M."/>
            <person name="Gomi K."/>
        </authorList>
    </citation>
    <scope>NUCLEOTIDE SEQUENCE [LARGE SCALE GENOMIC DNA]</scope>
    <source>
        <strain evidence="3 4">RIB 2604</strain>
    </source>
</reference>
<dbReference type="PANTHER" id="PTHR13878">
    <property type="entry name" value="GULONOLACTONE OXIDASE"/>
    <property type="match status" value="1"/>
</dbReference>
<comment type="similarity">
    <text evidence="1">Belongs to the oxygen-dependent FAD-linked oxidoreductase family.</text>
</comment>
<keyword evidence="2" id="KW-0560">Oxidoreductase</keyword>
<dbReference type="Pfam" id="PF01565">
    <property type="entry name" value="FAD_binding_4"/>
    <property type="match status" value="1"/>
</dbReference>
<dbReference type="PANTHER" id="PTHR13878:SF91">
    <property type="entry name" value="FAD BINDING DOMAIN PROTEIN (AFU_ORTHOLOGUE AFUA_6G12070)-RELATED"/>
    <property type="match status" value="1"/>
</dbReference>
<dbReference type="SUPFAM" id="SSF56176">
    <property type="entry name" value="FAD-binding/transporter-associated domain-like"/>
    <property type="match status" value="1"/>
</dbReference>
<dbReference type="InterPro" id="IPR016166">
    <property type="entry name" value="FAD-bd_PCMH"/>
</dbReference>
<dbReference type="Proteomes" id="UP000075230">
    <property type="component" value="Unassembled WGS sequence"/>
</dbReference>
<sequence>MKGYLTRGLVISMVAPAAYAQATRAIASLSAAAATVTTSPSAAPPLFSYEAVQLTESALARADTALNNATLSRIFAFGASNATNSSGTPQHRCKIMPGDATWPTESTWSIFDQLLGGSLLKPAPLAASCYPNWPQYNTEQCSEVTSNWLDDSLHYDDPSSIMAPLDEGRSCMPIGYNYTSTCTQGAYPTYVVNVSTVAQIQLAVNFARNQNLRLIVKNTGHDFNGKPSGKGGLSIWTHRLKDKAFYPSFTSDGGYVGPAIKLGAGVQVSEAYDFGKALNVTVIGGGCLSVGVAGGFTLGGGHSPLSSMYGMAADQVLALEVVLADGRFITATPKQNSDVFWMLLGGGGSTIGVVTSMTIKAYPKLPTTIVTFNWTMTDTPNAEAFWAAFQSYLDHFEDFVNAGTYGYYLLGSSAAENGEASSNDTDYNFRMVSFVAPNMTIPQTQNLLRPWFNTLNTLNVSFTPVYSHADSFYEVWEEDNFPLETGGLDIYKLASRLLPRNVFENEDLRNKNFLAQRDAIEKGLFIMGFHISGKGSAVEPPTNIAVLPAWRDALSHVIVATEWEFTSSWETVKNSSLFVTNWMDALREISPDSGAYMNEGDLLEPNFQQAFYGANYPRLYELKQKYDPTGLFFALTAVGSEDWEVQVTDPLPYSWNNNGRLCPRSS</sequence>
<dbReference type="VEuPathDB" id="FungiDB:ASPFODRAFT_77353"/>
<dbReference type="InterPro" id="IPR012951">
    <property type="entry name" value="BBE"/>
</dbReference>
<evidence type="ECO:0000313" key="3">
    <source>
        <dbReference type="EMBL" id="GAT31093.1"/>
    </source>
</evidence>
<proteinExistence type="inferred from homology"/>
<organism evidence="3 4">
    <name type="scientific">Aspergillus kawachii</name>
    <name type="common">White koji mold</name>
    <name type="synonym">Aspergillus awamori var. kawachi</name>
    <dbReference type="NCBI Taxonomy" id="1069201"/>
    <lineage>
        <taxon>Eukaryota</taxon>
        <taxon>Fungi</taxon>
        <taxon>Dikarya</taxon>
        <taxon>Ascomycota</taxon>
        <taxon>Pezizomycotina</taxon>
        <taxon>Eurotiomycetes</taxon>
        <taxon>Eurotiomycetidae</taxon>
        <taxon>Eurotiales</taxon>
        <taxon>Aspergillaceae</taxon>
        <taxon>Aspergillus</taxon>
        <taxon>Aspergillus subgen. Circumdati</taxon>
    </lineage>
</organism>
<dbReference type="PROSITE" id="PS51387">
    <property type="entry name" value="FAD_PCMH"/>
    <property type="match status" value="1"/>
</dbReference>
<evidence type="ECO:0000256" key="1">
    <source>
        <dbReference type="ARBA" id="ARBA00005466"/>
    </source>
</evidence>
<name>A0A146G2H2_ASPKA</name>
<dbReference type="InterPro" id="IPR036318">
    <property type="entry name" value="FAD-bd_PCMH-like_sf"/>
</dbReference>
<reference evidence="4" key="2">
    <citation type="submission" date="2016-02" db="EMBL/GenBank/DDBJ databases">
        <title>Genome sequencing of Aspergillus luchuensis NBRC 4314.</title>
        <authorList>
            <person name="Yamada O."/>
        </authorList>
    </citation>
    <scope>NUCLEOTIDE SEQUENCE [LARGE SCALE GENOMIC DNA]</scope>
    <source>
        <strain evidence="4">RIB 2604</strain>
    </source>
</reference>